<dbReference type="Proteomes" id="UP000222054">
    <property type="component" value="Unassembled WGS sequence"/>
</dbReference>
<dbReference type="AlphaFoldDB" id="A0A2B9EB47"/>
<comment type="caution">
    <text evidence="1">The sequence shown here is derived from an EMBL/GenBank/DDBJ whole genome shotgun (WGS) entry which is preliminary data.</text>
</comment>
<dbReference type="EMBL" id="NUHO01000015">
    <property type="protein sequence ID" value="PGM97352.1"/>
    <property type="molecule type" value="Genomic_DNA"/>
</dbReference>
<proteinExistence type="predicted"/>
<protein>
    <submittedName>
        <fullName evidence="1">Uncharacterized protein</fullName>
    </submittedName>
</protein>
<accession>A0A2B9EB47</accession>
<evidence type="ECO:0000313" key="2">
    <source>
        <dbReference type="Proteomes" id="UP000222054"/>
    </source>
</evidence>
<reference evidence="1 2" key="1">
    <citation type="submission" date="2017-09" db="EMBL/GenBank/DDBJ databases">
        <title>Large-scale bioinformatics analysis of Bacillus genomes uncovers conserved roles of natural products in bacterial physiology.</title>
        <authorList>
            <consortium name="Agbiome Team Llc"/>
            <person name="Bleich R.M."/>
            <person name="Grubbs K.J."/>
            <person name="Santa Maria K.C."/>
            <person name="Allen S.E."/>
            <person name="Farag S."/>
            <person name="Shank E.A."/>
            <person name="Bowers A."/>
        </authorList>
    </citation>
    <scope>NUCLEOTIDE SEQUENCE [LARGE SCALE GENOMIC DNA]</scope>
    <source>
        <strain evidence="1 2">AFS053130</strain>
    </source>
</reference>
<sequence length="59" mass="7312">MLYELQYWERKSRRMEFYVLKMVGDRKGLHTRMDEVLKIENDLIIRCLQMIKGKDFSKK</sequence>
<evidence type="ECO:0000313" key="1">
    <source>
        <dbReference type="EMBL" id="PGM97352.1"/>
    </source>
</evidence>
<organism evidence="1 2">
    <name type="scientific">Bacillus cereus</name>
    <dbReference type="NCBI Taxonomy" id="1396"/>
    <lineage>
        <taxon>Bacteria</taxon>
        <taxon>Bacillati</taxon>
        <taxon>Bacillota</taxon>
        <taxon>Bacilli</taxon>
        <taxon>Bacillales</taxon>
        <taxon>Bacillaceae</taxon>
        <taxon>Bacillus</taxon>
        <taxon>Bacillus cereus group</taxon>
    </lineage>
</organism>
<gene>
    <name evidence="1" type="ORF">CN958_02705</name>
</gene>
<name>A0A2B9EB47_BACCE</name>